<gene>
    <name evidence="1" type="ORF">OYT1_ch1622</name>
</gene>
<sequence length="149" mass="16395">MAKANQADLEMAMELTSSLDVLTGWWPIVPLAIEQVGDLEESEHFDRDDAEQCQRVLGYLLDLADKASLLRVTFGCAVMLDPTNELVDPESDSIDHHPKRQQRDELLEVLKSIVGEIDGPNKPFSADSYLPPHLVEKARATIAKTGGAA</sequence>
<protein>
    <submittedName>
        <fullName evidence="1">Uncharacterized protein</fullName>
    </submittedName>
</protein>
<dbReference type="RefSeq" id="WP_062627571.1">
    <property type="nucleotide sequence ID" value="NZ_AP018738.1"/>
</dbReference>
<evidence type="ECO:0000313" key="1">
    <source>
        <dbReference type="EMBL" id="BBE51169.1"/>
    </source>
</evidence>
<proteinExistence type="predicted"/>
<name>A0A2Z6GCX1_9PROT</name>
<dbReference type="AlphaFoldDB" id="A0A2Z6GCX1"/>
<reference evidence="1 2" key="1">
    <citation type="submission" date="2018-06" db="EMBL/GenBank/DDBJ databases">
        <title>OYT1 Genome Sequencing.</title>
        <authorList>
            <person name="Kato S."/>
            <person name="Itoh T."/>
            <person name="Ohkuma M."/>
        </authorList>
    </citation>
    <scope>NUCLEOTIDE SEQUENCE [LARGE SCALE GENOMIC DNA]</scope>
    <source>
        <strain evidence="1 2">OYT1</strain>
    </source>
</reference>
<dbReference type="STRING" id="1188319.OYT1_02472"/>
<dbReference type="EMBL" id="AP018738">
    <property type="protein sequence ID" value="BBE51169.1"/>
    <property type="molecule type" value="Genomic_DNA"/>
</dbReference>
<evidence type="ECO:0000313" key="2">
    <source>
        <dbReference type="Proteomes" id="UP000033070"/>
    </source>
</evidence>
<accession>A0A2Z6GCX1</accession>
<organism evidence="1 2">
    <name type="scientific">Ferriphaselus amnicola</name>
    <dbReference type="NCBI Taxonomy" id="1188319"/>
    <lineage>
        <taxon>Bacteria</taxon>
        <taxon>Pseudomonadati</taxon>
        <taxon>Pseudomonadota</taxon>
        <taxon>Betaproteobacteria</taxon>
        <taxon>Nitrosomonadales</taxon>
        <taxon>Gallionellaceae</taxon>
        <taxon>Ferriphaselus</taxon>
    </lineage>
</organism>
<dbReference type="KEGG" id="fam:OYT1_ch1622"/>
<dbReference type="Proteomes" id="UP000033070">
    <property type="component" value="Chromosome"/>
</dbReference>
<keyword evidence="2" id="KW-1185">Reference proteome</keyword>